<dbReference type="PRINTS" id="PR00701">
    <property type="entry name" value="60KDINNERMP"/>
</dbReference>
<feature type="chain" id="PRO_5039086021" evidence="12">
    <location>
        <begin position="25"/>
        <end position="309"/>
    </location>
</feature>
<protein>
    <submittedName>
        <fullName evidence="14">Membrane protein insertase YidC</fullName>
    </submittedName>
</protein>
<keyword evidence="3" id="KW-1003">Cell membrane</keyword>
<keyword evidence="7 11" id="KW-0472">Membrane</keyword>
<evidence type="ECO:0000256" key="7">
    <source>
        <dbReference type="ARBA" id="ARBA00023136"/>
    </source>
</evidence>
<dbReference type="AlphaFoldDB" id="A0A5N1GIW2"/>
<evidence type="ECO:0000313" key="14">
    <source>
        <dbReference type="EMBL" id="KAA9300893.1"/>
    </source>
</evidence>
<feature type="region of interest" description="Disordered" evidence="10">
    <location>
        <begin position="266"/>
        <end position="309"/>
    </location>
</feature>
<evidence type="ECO:0000256" key="1">
    <source>
        <dbReference type="ARBA" id="ARBA00004651"/>
    </source>
</evidence>
<dbReference type="CDD" id="cd20070">
    <property type="entry name" value="5TM_YidC_Alb3"/>
    <property type="match status" value="1"/>
</dbReference>
<evidence type="ECO:0000313" key="15">
    <source>
        <dbReference type="Proteomes" id="UP000327148"/>
    </source>
</evidence>
<evidence type="ECO:0000256" key="2">
    <source>
        <dbReference type="ARBA" id="ARBA00022448"/>
    </source>
</evidence>
<dbReference type="RefSeq" id="WP_070429996.1">
    <property type="nucleotide sequence ID" value="NZ_VYWO01000003.1"/>
</dbReference>
<accession>A0A5N1GIW2</accession>
<evidence type="ECO:0000256" key="4">
    <source>
        <dbReference type="ARBA" id="ARBA00022692"/>
    </source>
</evidence>
<feature type="transmembrane region" description="Helical" evidence="11">
    <location>
        <begin position="216"/>
        <end position="242"/>
    </location>
</feature>
<evidence type="ECO:0000256" key="3">
    <source>
        <dbReference type="ARBA" id="ARBA00022475"/>
    </source>
</evidence>
<keyword evidence="5" id="KW-0653">Protein transport</keyword>
<dbReference type="InterPro" id="IPR047196">
    <property type="entry name" value="YidC_ALB_C"/>
</dbReference>
<feature type="transmembrane region" description="Helical" evidence="11">
    <location>
        <begin position="177"/>
        <end position="196"/>
    </location>
</feature>
<organism evidence="14 15">
    <name type="scientific">Aerococcus sanguinicola</name>
    <dbReference type="NCBI Taxonomy" id="119206"/>
    <lineage>
        <taxon>Bacteria</taxon>
        <taxon>Bacillati</taxon>
        <taxon>Bacillota</taxon>
        <taxon>Bacilli</taxon>
        <taxon>Lactobacillales</taxon>
        <taxon>Aerococcaceae</taxon>
        <taxon>Aerococcus</taxon>
    </lineage>
</organism>
<comment type="subcellular location">
    <subcellularLocation>
        <location evidence="1">Cell membrane</location>
        <topology evidence="1">Multi-pass membrane protein</topology>
    </subcellularLocation>
    <subcellularLocation>
        <location evidence="9">Membrane</location>
        <topology evidence="9">Multi-pass membrane protein</topology>
    </subcellularLocation>
</comment>
<name>A0A5N1GIW2_9LACT</name>
<evidence type="ECO:0000256" key="6">
    <source>
        <dbReference type="ARBA" id="ARBA00022989"/>
    </source>
</evidence>
<dbReference type="NCBIfam" id="TIGR03592">
    <property type="entry name" value="yidC_oxa1_cterm"/>
    <property type="match status" value="1"/>
</dbReference>
<evidence type="ECO:0000256" key="12">
    <source>
        <dbReference type="SAM" id="SignalP"/>
    </source>
</evidence>
<comment type="caution">
    <text evidence="14">The sequence shown here is derived from an EMBL/GenBank/DDBJ whole genome shotgun (WGS) entry which is preliminary data.</text>
</comment>
<keyword evidence="4 9" id="KW-0812">Transmembrane</keyword>
<dbReference type="OrthoDB" id="9780552at2"/>
<evidence type="ECO:0000256" key="9">
    <source>
        <dbReference type="RuleBase" id="RU003945"/>
    </source>
</evidence>
<proteinExistence type="inferred from homology"/>
<dbReference type="Pfam" id="PF02096">
    <property type="entry name" value="60KD_IMP"/>
    <property type="match status" value="1"/>
</dbReference>
<feature type="domain" description="Membrane insertase YidC/Oxa/ALB C-terminal" evidence="13">
    <location>
        <begin position="59"/>
        <end position="248"/>
    </location>
</feature>
<dbReference type="GO" id="GO:0015031">
    <property type="term" value="P:protein transport"/>
    <property type="evidence" value="ECO:0007669"/>
    <property type="project" value="UniProtKB-KW"/>
</dbReference>
<reference evidence="14 15" key="1">
    <citation type="submission" date="2019-09" db="EMBL/GenBank/DDBJ databases">
        <title>Draft genome sequence assemblies of isolates from the urinary tract.</title>
        <authorList>
            <person name="Mores C.R."/>
            <person name="Putonti C."/>
            <person name="Wolfe A.J."/>
        </authorList>
    </citation>
    <scope>NUCLEOTIDE SEQUENCE [LARGE SCALE GENOMIC DNA]</scope>
    <source>
        <strain evidence="14 15">UMB623</strain>
    </source>
</reference>
<feature type="compositionally biased region" description="Basic residues" evidence="10">
    <location>
        <begin position="298"/>
        <end position="309"/>
    </location>
</feature>
<evidence type="ECO:0000256" key="5">
    <source>
        <dbReference type="ARBA" id="ARBA00022927"/>
    </source>
</evidence>
<dbReference type="PANTHER" id="PTHR12428:SF65">
    <property type="entry name" value="CYTOCHROME C OXIDASE ASSEMBLY PROTEIN COX18, MITOCHONDRIAL"/>
    <property type="match status" value="1"/>
</dbReference>
<dbReference type="InterPro" id="IPR028055">
    <property type="entry name" value="YidC/Oxa/ALB_C"/>
</dbReference>
<evidence type="ECO:0000256" key="10">
    <source>
        <dbReference type="SAM" id="MobiDB-lite"/>
    </source>
</evidence>
<gene>
    <name evidence="14" type="primary">yidC</name>
    <name evidence="14" type="ORF">F6I03_06195</name>
</gene>
<dbReference type="GO" id="GO:0051205">
    <property type="term" value="P:protein insertion into membrane"/>
    <property type="evidence" value="ECO:0007669"/>
    <property type="project" value="TreeGrafter"/>
</dbReference>
<comment type="similarity">
    <text evidence="9">Belongs to the OXA1/ALB3/YidC family.</text>
</comment>
<dbReference type="GO" id="GO:0005886">
    <property type="term" value="C:plasma membrane"/>
    <property type="evidence" value="ECO:0007669"/>
    <property type="project" value="UniProtKB-SubCell"/>
</dbReference>
<evidence type="ECO:0000259" key="13">
    <source>
        <dbReference type="Pfam" id="PF02096"/>
    </source>
</evidence>
<keyword evidence="12" id="KW-0732">Signal</keyword>
<dbReference type="InterPro" id="IPR001708">
    <property type="entry name" value="YidC/ALB3/OXA1/COX18"/>
</dbReference>
<keyword evidence="8" id="KW-0143">Chaperone</keyword>
<keyword evidence="2" id="KW-0813">Transport</keyword>
<evidence type="ECO:0000256" key="8">
    <source>
        <dbReference type="ARBA" id="ARBA00023186"/>
    </source>
</evidence>
<dbReference type="PANTHER" id="PTHR12428">
    <property type="entry name" value="OXA1"/>
    <property type="match status" value="1"/>
</dbReference>
<dbReference type="STRING" id="119206.AWM72_01330"/>
<sequence length="309" mass="35075">MFNSLTGKRAKLLALTLTSTLLLAGCANPNNPDGFGFRWFAMPINRLLNWFADIFNGNYGLAIITMTILVRLVLLPLTMRQLNSTMEHSVRMKEFQPYMKEMQERQKNAASDEERMRLAMEQQEFLKENNISMLGGMKGCLPLLIQLPIFSGLYAAIRTSPEIKAYTFFGIPLGEPSLLFAIITIALYALQSWVSLQGIPEEQRAQMKMSMFMMPVMMGFIVFSAPAGLTLYFIVSALWGVLQSLYTNFVYRPRITARIEAEMKENPIKVKSSPRPQAKDVTQSAKADQPRQVSDRPKKQRNAGKQKRQ</sequence>
<feature type="signal peptide" evidence="12">
    <location>
        <begin position="1"/>
        <end position="24"/>
    </location>
</feature>
<dbReference type="GO" id="GO:0032977">
    <property type="term" value="F:membrane insertase activity"/>
    <property type="evidence" value="ECO:0007669"/>
    <property type="project" value="InterPro"/>
</dbReference>
<feature type="transmembrane region" description="Helical" evidence="11">
    <location>
        <begin position="51"/>
        <end position="74"/>
    </location>
</feature>
<dbReference type="Proteomes" id="UP000327148">
    <property type="component" value="Unassembled WGS sequence"/>
</dbReference>
<keyword evidence="6 11" id="KW-1133">Transmembrane helix</keyword>
<evidence type="ECO:0000256" key="11">
    <source>
        <dbReference type="SAM" id="Phobius"/>
    </source>
</evidence>
<feature type="transmembrane region" description="Helical" evidence="11">
    <location>
        <begin position="139"/>
        <end position="157"/>
    </location>
</feature>
<dbReference type="EMBL" id="VYWO01000003">
    <property type="protein sequence ID" value="KAA9300893.1"/>
    <property type="molecule type" value="Genomic_DNA"/>
</dbReference>